<organism evidence="1 2">
    <name type="scientific">Pelotomaculum schinkii</name>
    <dbReference type="NCBI Taxonomy" id="78350"/>
    <lineage>
        <taxon>Bacteria</taxon>
        <taxon>Bacillati</taxon>
        <taxon>Bacillota</taxon>
        <taxon>Clostridia</taxon>
        <taxon>Eubacteriales</taxon>
        <taxon>Desulfotomaculaceae</taxon>
        <taxon>Pelotomaculum</taxon>
    </lineage>
</organism>
<dbReference type="AlphaFoldDB" id="A0A4Y7RAT6"/>
<evidence type="ECO:0000313" key="2">
    <source>
        <dbReference type="Proteomes" id="UP000298324"/>
    </source>
</evidence>
<dbReference type="RefSeq" id="WP_134218933.1">
    <property type="nucleotide sequence ID" value="NZ_QFGA01000002.1"/>
</dbReference>
<sequence>MTINKRVGIGLLLLVLVVGGAFLFEQLTKAQGSQNGKLVPVVQYDKIAVYLDAGVIRQLGEQERELKQSTGNSNEVSLGFVLGSAGISDYKSIEVSGVGDSGEFTLSSREIGSIVLSPNSNSTFAMINKADGNRVMLKEVAKFYVAN</sequence>
<accession>A0A4Y7RAT6</accession>
<protein>
    <submittedName>
        <fullName evidence="1">Uncharacterized protein</fullName>
    </submittedName>
</protein>
<dbReference type="Proteomes" id="UP000298324">
    <property type="component" value="Unassembled WGS sequence"/>
</dbReference>
<dbReference type="EMBL" id="QFGA01000002">
    <property type="protein sequence ID" value="TEB05922.1"/>
    <property type="molecule type" value="Genomic_DNA"/>
</dbReference>
<evidence type="ECO:0000313" key="1">
    <source>
        <dbReference type="EMBL" id="TEB05922.1"/>
    </source>
</evidence>
<reference evidence="1 2" key="1">
    <citation type="journal article" date="2018" name="Environ. Microbiol.">
        <title>Novel energy conservation strategies and behaviour of Pelotomaculum schinkii driving syntrophic propionate catabolism.</title>
        <authorList>
            <person name="Hidalgo-Ahumada C.A.P."/>
            <person name="Nobu M.K."/>
            <person name="Narihiro T."/>
            <person name="Tamaki H."/>
            <person name="Liu W.T."/>
            <person name="Kamagata Y."/>
            <person name="Stams A.J.M."/>
            <person name="Imachi H."/>
            <person name="Sousa D.Z."/>
        </authorList>
    </citation>
    <scope>NUCLEOTIDE SEQUENCE [LARGE SCALE GENOMIC DNA]</scope>
    <source>
        <strain evidence="1 2">HH</strain>
    </source>
</reference>
<keyword evidence="2" id="KW-1185">Reference proteome</keyword>
<gene>
    <name evidence="1" type="ORF">Psch_02964</name>
</gene>
<proteinExistence type="predicted"/>
<name>A0A4Y7RAT6_9FIRM</name>
<comment type="caution">
    <text evidence="1">The sequence shown here is derived from an EMBL/GenBank/DDBJ whole genome shotgun (WGS) entry which is preliminary data.</text>
</comment>